<gene>
    <name evidence="1" type="ORF">METZ01_LOCUS230344</name>
</gene>
<proteinExistence type="predicted"/>
<feature type="non-terminal residue" evidence="1">
    <location>
        <position position="46"/>
    </location>
</feature>
<evidence type="ECO:0000313" key="1">
    <source>
        <dbReference type="EMBL" id="SVB77490.1"/>
    </source>
</evidence>
<protein>
    <recommendedName>
        <fullName evidence="2">Dihydrodipicolinate synthase family protein</fullName>
    </recommendedName>
</protein>
<accession>A0A382GQT2</accession>
<sequence>MTRFEGLVPATITPMTEAGEVYEEGFRRVLDLNINAGVHGFWVAGG</sequence>
<dbReference type="EMBL" id="UINC01056906">
    <property type="protein sequence ID" value="SVB77490.1"/>
    <property type="molecule type" value="Genomic_DNA"/>
</dbReference>
<dbReference type="Gene3D" id="3.20.20.70">
    <property type="entry name" value="Aldolase class I"/>
    <property type="match status" value="1"/>
</dbReference>
<organism evidence="1">
    <name type="scientific">marine metagenome</name>
    <dbReference type="NCBI Taxonomy" id="408172"/>
    <lineage>
        <taxon>unclassified sequences</taxon>
        <taxon>metagenomes</taxon>
        <taxon>ecological metagenomes</taxon>
    </lineage>
</organism>
<dbReference type="GO" id="GO:0016829">
    <property type="term" value="F:lyase activity"/>
    <property type="evidence" value="ECO:0007669"/>
    <property type="project" value="InterPro"/>
</dbReference>
<dbReference type="AlphaFoldDB" id="A0A382GQT2"/>
<reference evidence="1" key="1">
    <citation type="submission" date="2018-05" db="EMBL/GenBank/DDBJ databases">
        <authorList>
            <person name="Lanie J.A."/>
            <person name="Ng W.-L."/>
            <person name="Kazmierczak K.M."/>
            <person name="Andrzejewski T.M."/>
            <person name="Davidsen T.M."/>
            <person name="Wayne K.J."/>
            <person name="Tettelin H."/>
            <person name="Glass J.I."/>
            <person name="Rusch D."/>
            <person name="Podicherti R."/>
            <person name="Tsui H.-C.T."/>
            <person name="Winkler M.E."/>
        </authorList>
    </citation>
    <scope>NUCLEOTIDE SEQUENCE</scope>
</reference>
<dbReference type="InterPro" id="IPR013785">
    <property type="entry name" value="Aldolase_TIM"/>
</dbReference>
<name>A0A382GQT2_9ZZZZ</name>
<evidence type="ECO:0008006" key="2">
    <source>
        <dbReference type="Google" id="ProtNLM"/>
    </source>
</evidence>
<dbReference type="Pfam" id="PF00701">
    <property type="entry name" value="DHDPS"/>
    <property type="match status" value="1"/>
</dbReference>
<dbReference type="SUPFAM" id="SSF51569">
    <property type="entry name" value="Aldolase"/>
    <property type="match status" value="1"/>
</dbReference>
<dbReference type="InterPro" id="IPR002220">
    <property type="entry name" value="DapA-like"/>
</dbReference>